<gene>
    <name evidence="12" type="ORF">CWS01_00805</name>
</gene>
<dbReference type="PROSITE" id="PS50929">
    <property type="entry name" value="ABC_TM1F"/>
    <property type="match status" value="1"/>
</dbReference>
<dbReference type="PROSITE" id="PS50893">
    <property type="entry name" value="ABC_TRANSPORTER_2"/>
    <property type="match status" value="1"/>
</dbReference>
<dbReference type="Proteomes" id="UP000233375">
    <property type="component" value="Unassembled WGS sequence"/>
</dbReference>
<dbReference type="CDD" id="cd18541">
    <property type="entry name" value="ABC_6TM_TmrB_like"/>
    <property type="match status" value="1"/>
</dbReference>
<feature type="domain" description="ABC transporter" evidence="10">
    <location>
        <begin position="337"/>
        <end position="572"/>
    </location>
</feature>
<keyword evidence="4 9" id="KW-0812">Transmembrane</keyword>
<evidence type="ECO:0000256" key="6">
    <source>
        <dbReference type="ARBA" id="ARBA00022840"/>
    </source>
</evidence>
<dbReference type="FunFam" id="3.40.50.300:FF:000221">
    <property type="entry name" value="Multidrug ABC transporter ATP-binding protein"/>
    <property type="match status" value="1"/>
</dbReference>
<comment type="subcellular location">
    <subcellularLocation>
        <location evidence="1">Cell membrane</location>
        <topology evidence="1">Multi-pass membrane protein</topology>
    </subcellularLocation>
</comment>
<evidence type="ECO:0000256" key="2">
    <source>
        <dbReference type="ARBA" id="ARBA00022448"/>
    </source>
</evidence>
<sequence length="585" mass="65889">MFSILFKLKWFFKEHKKRYLIAVVLLLFIGVVEIIPPQLLGMFIDEINVGTLTAAKAVYYILAVIGITLFTYYVTYTWMYQLFGGAFLLERKLRSNFFGHLLKMTPTFYEKNRTGDLMARATNDLRAISTTAGFGILTLIDSTAFMLTIIATMCILVSWKLTLAAILPLPIMALIMQVYGNKIHKRFTEAQDAFGELNDSVLQSVAGVRVVRAYVLEKEEEKQFHQLTNDVFNKNIAVAKIDSLFEPTVRILVGLSYLIGLGYGSFLVFKQEISIGQLVTFNVYLGMIVWPMFAIGELMNIMQRGNASLDRVQETLNYQADVANAPILKNIIKPENIEFENVVFRYPSSSADNLHNINLKIKQGETIGVVGKTGSGKTTFVKQLLREYPAGSGNIRINGVEIEDQSLERVREWIGYVPQDHVLFSKSIKENILFGNEHANEQDLEKAIELASFKQDLNMLPNKLATLVGEKGVALSGGQKQRISIARALIRNPEILILDDSLSAVDAKTEKNIIENIKNERKGKTAIITTHRMTAVQHADQIIVLDDGQIIEHGTHAELMQKNGWYKKQFTTQQMEASTEMEVQA</sequence>
<dbReference type="Pfam" id="PF00005">
    <property type="entry name" value="ABC_tran"/>
    <property type="match status" value="1"/>
</dbReference>
<dbReference type="OrthoDB" id="9770415at2"/>
<feature type="transmembrane region" description="Helical" evidence="9">
    <location>
        <begin position="59"/>
        <end position="89"/>
    </location>
</feature>
<dbReference type="InterPro" id="IPR011527">
    <property type="entry name" value="ABC1_TM_dom"/>
</dbReference>
<feature type="domain" description="ABC transmembrane type-1" evidence="11">
    <location>
        <begin position="20"/>
        <end position="304"/>
    </location>
</feature>
<dbReference type="SUPFAM" id="SSF90123">
    <property type="entry name" value="ABC transporter transmembrane region"/>
    <property type="match status" value="1"/>
</dbReference>
<evidence type="ECO:0000256" key="7">
    <source>
        <dbReference type="ARBA" id="ARBA00022989"/>
    </source>
</evidence>
<evidence type="ECO:0000313" key="13">
    <source>
        <dbReference type="Proteomes" id="UP000233375"/>
    </source>
</evidence>
<proteinExistence type="predicted"/>
<evidence type="ECO:0000259" key="10">
    <source>
        <dbReference type="PROSITE" id="PS50893"/>
    </source>
</evidence>
<evidence type="ECO:0000256" key="9">
    <source>
        <dbReference type="SAM" id="Phobius"/>
    </source>
</evidence>
<keyword evidence="7 9" id="KW-1133">Transmembrane helix</keyword>
<feature type="transmembrane region" description="Helical" evidence="9">
    <location>
        <begin position="127"/>
        <end position="151"/>
    </location>
</feature>
<dbReference type="InterPro" id="IPR036640">
    <property type="entry name" value="ABC1_TM_sf"/>
</dbReference>
<dbReference type="PANTHER" id="PTHR43394:SF1">
    <property type="entry name" value="ATP-BINDING CASSETTE SUB-FAMILY B MEMBER 10, MITOCHONDRIAL"/>
    <property type="match status" value="1"/>
</dbReference>
<feature type="transmembrane region" description="Helical" evidence="9">
    <location>
        <begin position="20"/>
        <end position="39"/>
    </location>
</feature>
<keyword evidence="13" id="KW-1185">Reference proteome</keyword>
<keyword evidence="8 9" id="KW-0472">Membrane</keyword>
<feature type="transmembrane region" description="Helical" evidence="9">
    <location>
        <begin position="249"/>
        <end position="269"/>
    </location>
</feature>
<dbReference type="PANTHER" id="PTHR43394">
    <property type="entry name" value="ATP-DEPENDENT PERMEASE MDL1, MITOCHONDRIAL"/>
    <property type="match status" value="1"/>
</dbReference>
<dbReference type="InterPro" id="IPR027417">
    <property type="entry name" value="P-loop_NTPase"/>
</dbReference>
<evidence type="ECO:0000256" key="3">
    <source>
        <dbReference type="ARBA" id="ARBA00022475"/>
    </source>
</evidence>
<feature type="transmembrane region" description="Helical" evidence="9">
    <location>
        <begin position="275"/>
        <end position="295"/>
    </location>
</feature>
<dbReference type="RefSeq" id="WP_101175138.1">
    <property type="nucleotide sequence ID" value="NZ_PISE01000003.1"/>
</dbReference>
<dbReference type="InterPro" id="IPR003439">
    <property type="entry name" value="ABC_transporter-like_ATP-bd"/>
</dbReference>
<dbReference type="InterPro" id="IPR039421">
    <property type="entry name" value="Type_1_exporter"/>
</dbReference>
<accession>A0A2N0Z7F2</accession>
<comment type="caution">
    <text evidence="12">The sequence shown here is derived from an EMBL/GenBank/DDBJ whole genome shotgun (WGS) entry which is preliminary data.</text>
</comment>
<dbReference type="SUPFAM" id="SSF52540">
    <property type="entry name" value="P-loop containing nucleoside triphosphate hydrolases"/>
    <property type="match status" value="1"/>
</dbReference>
<evidence type="ECO:0000256" key="4">
    <source>
        <dbReference type="ARBA" id="ARBA00022692"/>
    </source>
</evidence>
<keyword evidence="5" id="KW-0547">Nucleotide-binding</keyword>
<dbReference type="GO" id="GO:0005886">
    <property type="term" value="C:plasma membrane"/>
    <property type="evidence" value="ECO:0007669"/>
    <property type="project" value="UniProtKB-SubCell"/>
</dbReference>
<evidence type="ECO:0000256" key="1">
    <source>
        <dbReference type="ARBA" id="ARBA00004651"/>
    </source>
</evidence>
<protein>
    <submittedName>
        <fullName evidence="12">Multidrug ABC transporter permease/ATP-binding protein</fullName>
    </submittedName>
</protein>
<reference evidence="12 13" key="1">
    <citation type="journal article" date="2003" name="Int. J. Syst. Evol. Microbiol.">
        <title>Bacillus nealsonii sp. nov., isolated from a spacecraft-assembly facility, whose spores are gamma-radiation resistant.</title>
        <authorList>
            <person name="Venkateswaran K."/>
            <person name="Kempf M."/>
            <person name="Chen F."/>
            <person name="Satomi M."/>
            <person name="Nicholson W."/>
            <person name="Kern R."/>
        </authorList>
    </citation>
    <scope>NUCLEOTIDE SEQUENCE [LARGE SCALE GENOMIC DNA]</scope>
    <source>
        <strain evidence="12 13">FO-92</strain>
    </source>
</reference>
<dbReference type="PROSITE" id="PS00211">
    <property type="entry name" value="ABC_TRANSPORTER_1"/>
    <property type="match status" value="1"/>
</dbReference>
<keyword evidence="2" id="KW-0813">Transport</keyword>
<dbReference type="Pfam" id="PF00664">
    <property type="entry name" value="ABC_membrane"/>
    <property type="match status" value="1"/>
</dbReference>
<dbReference type="FunFam" id="1.20.1560.10:FF:000011">
    <property type="entry name" value="Multidrug ABC transporter ATP-binding protein"/>
    <property type="match status" value="1"/>
</dbReference>
<feature type="transmembrane region" description="Helical" evidence="9">
    <location>
        <begin position="157"/>
        <end position="179"/>
    </location>
</feature>
<dbReference type="InterPro" id="IPR017871">
    <property type="entry name" value="ABC_transporter-like_CS"/>
</dbReference>
<dbReference type="EMBL" id="PISE01000003">
    <property type="protein sequence ID" value="PKG25414.1"/>
    <property type="molecule type" value="Genomic_DNA"/>
</dbReference>
<dbReference type="Gene3D" id="3.40.50.300">
    <property type="entry name" value="P-loop containing nucleotide triphosphate hydrolases"/>
    <property type="match status" value="1"/>
</dbReference>
<dbReference type="SMART" id="SM00382">
    <property type="entry name" value="AAA"/>
    <property type="match status" value="1"/>
</dbReference>
<evidence type="ECO:0000256" key="5">
    <source>
        <dbReference type="ARBA" id="ARBA00022741"/>
    </source>
</evidence>
<name>A0A2N0Z7F2_9BACI</name>
<dbReference type="GO" id="GO:0005524">
    <property type="term" value="F:ATP binding"/>
    <property type="evidence" value="ECO:0007669"/>
    <property type="project" value="UniProtKB-KW"/>
</dbReference>
<keyword evidence="3" id="KW-1003">Cell membrane</keyword>
<dbReference type="AlphaFoldDB" id="A0A2N0Z7F2"/>
<dbReference type="InterPro" id="IPR003593">
    <property type="entry name" value="AAA+_ATPase"/>
</dbReference>
<evidence type="ECO:0000259" key="11">
    <source>
        <dbReference type="PROSITE" id="PS50929"/>
    </source>
</evidence>
<dbReference type="Gene3D" id="1.20.1560.10">
    <property type="entry name" value="ABC transporter type 1, transmembrane domain"/>
    <property type="match status" value="1"/>
</dbReference>
<keyword evidence="6 12" id="KW-0067">ATP-binding</keyword>
<evidence type="ECO:0000313" key="12">
    <source>
        <dbReference type="EMBL" id="PKG25414.1"/>
    </source>
</evidence>
<dbReference type="GO" id="GO:0016887">
    <property type="term" value="F:ATP hydrolysis activity"/>
    <property type="evidence" value="ECO:0007669"/>
    <property type="project" value="InterPro"/>
</dbReference>
<organism evidence="12 13">
    <name type="scientific">Niallia nealsonii</name>
    <dbReference type="NCBI Taxonomy" id="115979"/>
    <lineage>
        <taxon>Bacteria</taxon>
        <taxon>Bacillati</taxon>
        <taxon>Bacillota</taxon>
        <taxon>Bacilli</taxon>
        <taxon>Bacillales</taxon>
        <taxon>Bacillaceae</taxon>
        <taxon>Niallia</taxon>
    </lineage>
</organism>
<dbReference type="GO" id="GO:0015421">
    <property type="term" value="F:ABC-type oligopeptide transporter activity"/>
    <property type="evidence" value="ECO:0007669"/>
    <property type="project" value="TreeGrafter"/>
</dbReference>
<evidence type="ECO:0000256" key="8">
    <source>
        <dbReference type="ARBA" id="ARBA00023136"/>
    </source>
</evidence>